<dbReference type="AlphaFoldDB" id="A0A2H0W8M7"/>
<reference evidence="3" key="1">
    <citation type="submission" date="2017-09" db="EMBL/GenBank/DDBJ databases">
        <title>Depth-based differentiation of microbial function through sediment-hosted aquifers and enrichment of novel symbionts in the deep terrestrial subsurface.</title>
        <authorList>
            <person name="Probst A.J."/>
            <person name="Ladd B."/>
            <person name="Jarett J.K."/>
            <person name="Geller-Mcgrath D.E."/>
            <person name="Sieber C.M.K."/>
            <person name="Emerson J.B."/>
            <person name="Anantharaman K."/>
            <person name="Thomas B.C."/>
            <person name="Malmstrom R."/>
            <person name="Stieglmeier M."/>
            <person name="Klingl A."/>
            <person name="Woyke T."/>
            <person name="Ryan C.M."/>
            <person name="Banfield J.F."/>
        </authorList>
    </citation>
    <scope>NUCLEOTIDE SEQUENCE [LARGE SCALE GENOMIC DNA]</scope>
</reference>
<organism evidence="2 3">
    <name type="scientific">Candidatus Beckwithbacteria bacterium CG10_big_fil_rev_8_21_14_0_10_34_10</name>
    <dbReference type="NCBI Taxonomy" id="1974495"/>
    <lineage>
        <taxon>Bacteria</taxon>
        <taxon>Candidatus Beckwithiibacteriota</taxon>
    </lineage>
</organism>
<protein>
    <submittedName>
        <fullName evidence="2">Cytochrome C551</fullName>
    </submittedName>
</protein>
<comment type="caution">
    <text evidence="2">The sequence shown here is derived from an EMBL/GenBank/DDBJ whole genome shotgun (WGS) entry which is preliminary data.</text>
</comment>
<gene>
    <name evidence="2" type="ORF">COT75_04210</name>
</gene>
<sequence length="63" mass="7446">MENSNIKDQALICQECSQTYAWTTDEQEYYKKKGFEKPTHCPICRAVIKEASKDKFRGKIKRE</sequence>
<proteinExistence type="predicted"/>
<dbReference type="Pfam" id="PF13451">
    <property type="entry name" value="zf_Tbcl"/>
    <property type="match status" value="1"/>
</dbReference>
<dbReference type="InterPro" id="IPR025306">
    <property type="entry name" value="Zn-bnd_dom_prob"/>
</dbReference>
<dbReference type="EMBL" id="PEZT01000024">
    <property type="protein sequence ID" value="PIS08925.1"/>
    <property type="molecule type" value="Genomic_DNA"/>
</dbReference>
<dbReference type="Proteomes" id="UP000230093">
    <property type="component" value="Unassembled WGS sequence"/>
</dbReference>
<evidence type="ECO:0000313" key="2">
    <source>
        <dbReference type="EMBL" id="PIS08925.1"/>
    </source>
</evidence>
<name>A0A2H0W8M7_9BACT</name>
<evidence type="ECO:0000313" key="3">
    <source>
        <dbReference type="Proteomes" id="UP000230093"/>
    </source>
</evidence>
<evidence type="ECO:0000259" key="1">
    <source>
        <dbReference type="Pfam" id="PF13451"/>
    </source>
</evidence>
<feature type="domain" description="Probable zinc-binding" evidence="1">
    <location>
        <begin position="8"/>
        <end position="50"/>
    </location>
</feature>
<accession>A0A2H0W8M7</accession>